<reference evidence="5 6" key="1">
    <citation type="journal article" date="2017" name="Water Res.">
        <title>Comammox in drinking water systems.</title>
        <authorList>
            <person name="Wang Y."/>
            <person name="Ma L."/>
            <person name="Mao Y."/>
            <person name="Jiang X."/>
            <person name="Xia Y."/>
            <person name="Yu K."/>
            <person name="Li B."/>
            <person name="Zhang T."/>
        </authorList>
    </citation>
    <scope>NUCLEOTIDE SEQUENCE [LARGE SCALE GENOMIC DNA]</scope>
    <source>
        <strain evidence="5">SG_bin8</strain>
    </source>
</reference>
<name>A0A1W9HRJ6_9HYPH</name>
<keyword evidence="3 4" id="KW-0472">Membrane</keyword>
<feature type="transmembrane region" description="Helical" evidence="4">
    <location>
        <begin position="333"/>
        <end position="356"/>
    </location>
</feature>
<feature type="transmembrane region" description="Helical" evidence="4">
    <location>
        <begin position="148"/>
        <end position="165"/>
    </location>
</feature>
<keyword evidence="1 4" id="KW-0812">Transmembrane</keyword>
<feature type="transmembrane region" description="Helical" evidence="4">
    <location>
        <begin position="58"/>
        <end position="75"/>
    </location>
</feature>
<dbReference type="SUPFAM" id="SSF103473">
    <property type="entry name" value="MFS general substrate transporter"/>
    <property type="match status" value="1"/>
</dbReference>
<feature type="transmembrane region" description="Helical" evidence="4">
    <location>
        <begin position="171"/>
        <end position="191"/>
    </location>
</feature>
<keyword evidence="2 4" id="KW-1133">Transmembrane helix</keyword>
<gene>
    <name evidence="5" type="ORF">A4S15_01245</name>
</gene>
<feature type="transmembrane region" description="Helical" evidence="4">
    <location>
        <begin position="211"/>
        <end position="234"/>
    </location>
</feature>
<dbReference type="EMBL" id="LWDL01000027">
    <property type="protein sequence ID" value="OQW50080.1"/>
    <property type="molecule type" value="Genomic_DNA"/>
</dbReference>
<comment type="caution">
    <text evidence="5">The sequence shown here is derived from an EMBL/GenBank/DDBJ whole genome shotgun (WGS) entry which is preliminary data.</text>
</comment>
<dbReference type="STRING" id="1827387.A4S15_01245"/>
<sequence length="404" mass="43910">MTAVSSRIAALRQNPVALLMVMAAINYVGFASWSALLNNFAKESVAFSGRDMGLLQSIREIPGFLAFTAAAWILIMREQTLAYASLVVLGVGVALTGYFPTIIGLWMTTFIMSVGFHYYETMAQSLTLQIVPKAQAPRVLGRIGSAQAIGQLSAFGVIMLAWTLFNPSYETLFLVSGLVVVCAGIATALFFPRFNGPVVQRKGLVLRQRYWLYYALTFMVGARRQIFMAFGGFLLVEKFGFGVSKMALLLLITYAINTIAAPRLGGAIARFGERRTVMFENITLIIVFLGYAVTDNPVLAAFFFITDGVFFTLTIAQRTYFQKIADPADIAPTAGVAFTINHIAAVFIPAVFGFIWLWNPSAVFAIGCGIASVSLLLAFLIPDDPSPGNETTFEARGNAVQPAQ</sequence>
<feature type="transmembrane region" description="Helical" evidence="4">
    <location>
        <begin position="362"/>
        <end position="381"/>
    </location>
</feature>
<dbReference type="InterPro" id="IPR011701">
    <property type="entry name" value="MFS"/>
</dbReference>
<dbReference type="Pfam" id="PF07690">
    <property type="entry name" value="MFS_1"/>
    <property type="match status" value="1"/>
</dbReference>
<dbReference type="GO" id="GO:0022857">
    <property type="term" value="F:transmembrane transporter activity"/>
    <property type="evidence" value="ECO:0007669"/>
    <property type="project" value="InterPro"/>
</dbReference>
<evidence type="ECO:0000256" key="3">
    <source>
        <dbReference type="ARBA" id="ARBA00023136"/>
    </source>
</evidence>
<evidence type="ECO:0000256" key="2">
    <source>
        <dbReference type="ARBA" id="ARBA00022989"/>
    </source>
</evidence>
<organism evidence="5 6">
    <name type="scientific">Candidatus Raskinella chloraquaticus</name>
    <dbReference type="NCBI Taxonomy" id="1951219"/>
    <lineage>
        <taxon>Bacteria</taxon>
        <taxon>Pseudomonadati</taxon>
        <taxon>Pseudomonadota</taxon>
        <taxon>Alphaproteobacteria</taxon>
        <taxon>Hyphomicrobiales</taxon>
        <taxon>Phreatobacteraceae</taxon>
        <taxon>Candidatus Raskinella</taxon>
    </lineage>
</organism>
<protein>
    <recommendedName>
        <fullName evidence="7">MFS transporter</fullName>
    </recommendedName>
</protein>
<feature type="transmembrane region" description="Helical" evidence="4">
    <location>
        <begin position="246"/>
        <end position="265"/>
    </location>
</feature>
<evidence type="ECO:0008006" key="7">
    <source>
        <dbReference type="Google" id="ProtNLM"/>
    </source>
</evidence>
<dbReference type="AlphaFoldDB" id="A0A1W9HRJ6"/>
<feature type="transmembrane region" description="Helical" evidence="4">
    <location>
        <begin position="277"/>
        <end position="293"/>
    </location>
</feature>
<dbReference type="InterPro" id="IPR036259">
    <property type="entry name" value="MFS_trans_sf"/>
</dbReference>
<evidence type="ECO:0000313" key="6">
    <source>
        <dbReference type="Proteomes" id="UP000192872"/>
    </source>
</evidence>
<evidence type="ECO:0000256" key="1">
    <source>
        <dbReference type="ARBA" id="ARBA00022692"/>
    </source>
</evidence>
<feature type="transmembrane region" description="Helical" evidence="4">
    <location>
        <begin position="81"/>
        <end position="106"/>
    </location>
</feature>
<dbReference type="Gene3D" id="1.20.1250.20">
    <property type="entry name" value="MFS general substrate transporter like domains"/>
    <property type="match status" value="2"/>
</dbReference>
<evidence type="ECO:0000313" key="5">
    <source>
        <dbReference type="EMBL" id="OQW50080.1"/>
    </source>
</evidence>
<dbReference type="RefSeq" id="WP_376801094.1">
    <property type="nucleotide sequence ID" value="NZ_DBNB01000006.1"/>
</dbReference>
<accession>A0A1W9HRJ6</accession>
<proteinExistence type="predicted"/>
<evidence type="ECO:0000256" key="4">
    <source>
        <dbReference type="SAM" id="Phobius"/>
    </source>
</evidence>
<dbReference type="Proteomes" id="UP000192872">
    <property type="component" value="Unassembled WGS sequence"/>
</dbReference>
<feature type="transmembrane region" description="Helical" evidence="4">
    <location>
        <begin position="16"/>
        <end position="37"/>
    </location>
</feature>